<dbReference type="Gene3D" id="3.20.20.140">
    <property type="entry name" value="Metal-dependent hydrolases"/>
    <property type="match status" value="1"/>
</dbReference>
<dbReference type="Pfam" id="PF01244">
    <property type="entry name" value="Peptidase_M19"/>
    <property type="match status" value="1"/>
</dbReference>
<dbReference type="RefSeq" id="WP_194215050.1">
    <property type="nucleotide sequence ID" value="NZ_CP061205.1"/>
</dbReference>
<keyword evidence="2" id="KW-1185">Reference proteome</keyword>
<dbReference type="InterPro" id="IPR006311">
    <property type="entry name" value="TAT_signal"/>
</dbReference>
<proteinExistence type="predicted"/>
<gene>
    <name evidence="1" type="ORF">ACFOKA_06625</name>
</gene>
<dbReference type="Proteomes" id="UP001595444">
    <property type="component" value="Unassembled WGS sequence"/>
</dbReference>
<evidence type="ECO:0000313" key="2">
    <source>
        <dbReference type="Proteomes" id="UP001595444"/>
    </source>
</evidence>
<dbReference type="InterPro" id="IPR032466">
    <property type="entry name" value="Metal_Hydrolase"/>
</dbReference>
<dbReference type="EMBL" id="JBHRSL010000004">
    <property type="protein sequence ID" value="MFC3051569.1"/>
    <property type="molecule type" value="Genomic_DNA"/>
</dbReference>
<dbReference type="PROSITE" id="PS51318">
    <property type="entry name" value="TAT"/>
    <property type="match status" value="1"/>
</dbReference>
<accession>A0ABV7D4B9</accession>
<name>A0ABV7D4B9_9PROT</name>
<organism evidence="1 2">
    <name type="scientific">Kordiimonas pumila</name>
    <dbReference type="NCBI Taxonomy" id="2161677"/>
    <lineage>
        <taxon>Bacteria</taxon>
        <taxon>Pseudomonadati</taxon>
        <taxon>Pseudomonadota</taxon>
        <taxon>Alphaproteobacteria</taxon>
        <taxon>Kordiimonadales</taxon>
        <taxon>Kordiimonadaceae</taxon>
        <taxon>Kordiimonas</taxon>
    </lineage>
</organism>
<dbReference type="PROSITE" id="PS51365">
    <property type="entry name" value="RENAL_DIPEPTIDASE_2"/>
    <property type="match status" value="1"/>
</dbReference>
<sequence>MREMERRQFLKAAAAGLAAMPVAMSGVSAFAGQSRWPGLADAIVINALGGVSDPNKRGQQGRDTMELGERAIKDALASGTTAVNMTIGYVDGPMEPFEYSVQTIARCNDMIKRNPEYLLKVESVADILAAKQAGKIGIIQGFQNAAMMGDKAERVDIFAGLGVKIIQLTYNIANQIGDGSMAPENRGLSEFGRDVVARLNATNTLVDLSHSGEQTCLDAIRISDGPISITHSGCRALSNVPRNKTDEELRLLADKGGVVGIYFMPFLKEDSFPNTMDVVRHIEHAVNVCGEDHVGIGTDGGTTKIDDMQAFHAMVDKEIASRQAAGISAKGEKMGVVPFVEDLQGPDQFQKIADILYANGHSSARIEKILGKNFVRLMSDVWGA</sequence>
<dbReference type="PANTHER" id="PTHR10443">
    <property type="entry name" value="MICROSOMAL DIPEPTIDASE"/>
    <property type="match status" value="1"/>
</dbReference>
<dbReference type="PANTHER" id="PTHR10443:SF12">
    <property type="entry name" value="DIPEPTIDASE"/>
    <property type="match status" value="1"/>
</dbReference>
<reference evidence="2" key="1">
    <citation type="journal article" date="2019" name="Int. J. Syst. Evol. Microbiol.">
        <title>The Global Catalogue of Microorganisms (GCM) 10K type strain sequencing project: providing services to taxonomists for standard genome sequencing and annotation.</title>
        <authorList>
            <consortium name="The Broad Institute Genomics Platform"/>
            <consortium name="The Broad Institute Genome Sequencing Center for Infectious Disease"/>
            <person name="Wu L."/>
            <person name="Ma J."/>
        </authorList>
    </citation>
    <scope>NUCLEOTIDE SEQUENCE [LARGE SCALE GENOMIC DNA]</scope>
    <source>
        <strain evidence="2">KCTC 62164</strain>
    </source>
</reference>
<dbReference type="InterPro" id="IPR008257">
    <property type="entry name" value="Pept_M19"/>
</dbReference>
<evidence type="ECO:0000313" key="1">
    <source>
        <dbReference type="EMBL" id="MFC3051569.1"/>
    </source>
</evidence>
<dbReference type="SUPFAM" id="SSF51556">
    <property type="entry name" value="Metallo-dependent hydrolases"/>
    <property type="match status" value="1"/>
</dbReference>
<comment type="caution">
    <text evidence="1">The sequence shown here is derived from an EMBL/GenBank/DDBJ whole genome shotgun (WGS) entry which is preliminary data.</text>
</comment>
<protein>
    <submittedName>
        <fullName evidence="1">Dipeptidase</fullName>
    </submittedName>
</protein>